<dbReference type="InterPro" id="IPR018062">
    <property type="entry name" value="HTH_AraC-typ_CS"/>
</dbReference>
<evidence type="ECO:0000313" key="6">
    <source>
        <dbReference type="EMBL" id="TGD71134.1"/>
    </source>
</evidence>
<dbReference type="InterPro" id="IPR037923">
    <property type="entry name" value="HTH-like"/>
</dbReference>
<evidence type="ECO:0000256" key="1">
    <source>
        <dbReference type="ARBA" id="ARBA00023015"/>
    </source>
</evidence>
<dbReference type="GO" id="GO:0003700">
    <property type="term" value="F:DNA-binding transcription factor activity"/>
    <property type="evidence" value="ECO:0007669"/>
    <property type="project" value="InterPro"/>
</dbReference>
<proteinExistence type="predicted"/>
<dbReference type="InterPro" id="IPR050204">
    <property type="entry name" value="AraC_XylS_family_regulators"/>
</dbReference>
<dbReference type="PANTHER" id="PTHR46796:SF6">
    <property type="entry name" value="ARAC SUBFAMILY"/>
    <property type="match status" value="1"/>
</dbReference>
<dbReference type="PANTHER" id="PTHR46796">
    <property type="entry name" value="HTH-TYPE TRANSCRIPTIONAL ACTIVATOR RHAS-RELATED"/>
    <property type="match status" value="1"/>
</dbReference>
<comment type="caution">
    <text evidence="6">The sequence shown here is derived from an EMBL/GenBank/DDBJ whole genome shotgun (WGS) entry which is preliminary data.</text>
</comment>
<keyword evidence="1" id="KW-0805">Transcription regulation</keyword>
<feature type="domain" description="HTH araC/xylS-type" evidence="5">
    <location>
        <begin position="175"/>
        <end position="275"/>
    </location>
</feature>
<keyword evidence="4" id="KW-0804">Transcription</keyword>
<accession>A0A4Z0LV59</accession>
<organism evidence="6 7">
    <name type="scientific">Mangrovimicrobium sediminis</name>
    <dbReference type="NCBI Taxonomy" id="2562682"/>
    <lineage>
        <taxon>Bacteria</taxon>
        <taxon>Pseudomonadati</taxon>
        <taxon>Pseudomonadota</taxon>
        <taxon>Gammaproteobacteria</taxon>
        <taxon>Cellvibrionales</taxon>
        <taxon>Halieaceae</taxon>
        <taxon>Mangrovimicrobium</taxon>
    </lineage>
</organism>
<evidence type="ECO:0000313" key="7">
    <source>
        <dbReference type="Proteomes" id="UP000298050"/>
    </source>
</evidence>
<dbReference type="InterPro" id="IPR009057">
    <property type="entry name" value="Homeodomain-like_sf"/>
</dbReference>
<dbReference type="SUPFAM" id="SSF51215">
    <property type="entry name" value="Regulatory protein AraC"/>
    <property type="match status" value="1"/>
</dbReference>
<evidence type="ECO:0000256" key="4">
    <source>
        <dbReference type="ARBA" id="ARBA00023163"/>
    </source>
</evidence>
<dbReference type="Proteomes" id="UP000298050">
    <property type="component" value="Unassembled WGS sequence"/>
</dbReference>
<dbReference type="Pfam" id="PF12833">
    <property type="entry name" value="HTH_18"/>
    <property type="match status" value="1"/>
</dbReference>
<name>A0A4Z0LV59_9GAMM</name>
<dbReference type="SUPFAM" id="SSF46689">
    <property type="entry name" value="Homeodomain-like"/>
    <property type="match status" value="1"/>
</dbReference>
<keyword evidence="3" id="KW-0010">Activator</keyword>
<evidence type="ECO:0000259" key="5">
    <source>
        <dbReference type="PROSITE" id="PS01124"/>
    </source>
</evidence>
<dbReference type="PROSITE" id="PS01124">
    <property type="entry name" value="HTH_ARAC_FAMILY_2"/>
    <property type="match status" value="1"/>
</dbReference>
<dbReference type="InterPro" id="IPR020449">
    <property type="entry name" value="Tscrpt_reg_AraC-type_HTH"/>
</dbReference>
<protein>
    <submittedName>
        <fullName evidence="6">AraC family transcriptional regulator</fullName>
    </submittedName>
</protein>
<evidence type="ECO:0000256" key="2">
    <source>
        <dbReference type="ARBA" id="ARBA00023125"/>
    </source>
</evidence>
<gene>
    <name evidence="6" type="ORF">E4634_19885</name>
</gene>
<dbReference type="PROSITE" id="PS00041">
    <property type="entry name" value="HTH_ARAC_FAMILY_1"/>
    <property type="match status" value="1"/>
</dbReference>
<keyword evidence="2" id="KW-0238">DNA-binding</keyword>
<keyword evidence="7" id="KW-1185">Reference proteome</keyword>
<dbReference type="OrthoDB" id="5701903at2"/>
<dbReference type="GO" id="GO:0043565">
    <property type="term" value="F:sequence-specific DNA binding"/>
    <property type="evidence" value="ECO:0007669"/>
    <property type="project" value="InterPro"/>
</dbReference>
<dbReference type="SMART" id="SM00342">
    <property type="entry name" value="HTH_ARAC"/>
    <property type="match status" value="1"/>
</dbReference>
<dbReference type="AlphaFoldDB" id="A0A4Z0LV59"/>
<dbReference type="Gene3D" id="1.10.10.60">
    <property type="entry name" value="Homeodomain-like"/>
    <property type="match status" value="1"/>
</dbReference>
<evidence type="ECO:0000256" key="3">
    <source>
        <dbReference type="ARBA" id="ARBA00023159"/>
    </source>
</evidence>
<dbReference type="EMBL" id="SRLE01000016">
    <property type="protein sequence ID" value="TGD71134.1"/>
    <property type="molecule type" value="Genomic_DNA"/>
</dbReference>
<reference evidence="6 7" key="1">
    <citation type="submission" date="2019-04" db="EMBL/GenBank/DDBJ databases">
        <title>Taxonomy of novel Haliea sp. from mangrove soil of West Coast of India.</title>
        <authorList>
            <person name="Verma A."/>
            <person name="Kumar P."/>
            <person name="Krishnamurthi S."/>
        </authorList>
    </citation>
    <scope>NUCLEOTIDE SEQUENCE [LARGE SCALE GENOMIC DNA]</scope>
    <source>
        <strain evidence="6 7">SAOS-164</strain>
    </source>
</reference>
<dbReference type="PRINTS" id="PR00032">
    <property type="entry name" value="HTHARAC"/>
</dbReference>
<dbReference type="InterPro" id="IPR018060">
    <property type="entry name" value="HTH_AraC"/>
</dbReference>
<sequence length="280" mass="31754">MQVDAELAVPLARAQLVRFDMHGPVDNVMQRNDAYWLDLCLTPRPDNARARYCDRWSPQRFERLGKVFLLPAGETVQARSDGGQRQTSILCHLNPDNVQQWFDGELSWTDQRLRASLDITETSIHGLMLRLAEELRHPGFASEALVELIAAQLAIELRRYCSSIDDREDSGGLAPWRLRLIDERLHEDGSMPSLAELAELCRISVRQLTRGFRASRGCSVGDYIAQNRLSRARQLLATDKSIKAIACELGFSSPSSFGYAFRRDTGETPGEYRERVFSIR</sequence>